<proteinExistence type="predicted"/>
<evidence type="ECO:0000256" key="1">
    <source>
        <dbReference type="SAM" id="MobiDB-lite"/>
    </source>
</evidence>
<feature type="region of interest" description="Disordered" evidence="1">
    <location>
        <begin position="1"/>
        <end position="26"/>
    </location>
</feature>
<reference evidence="2 3" key="1">
    <citation type="submission" date="2020-08" db="EMBL/GenBank/DDBJ databases">
        <title>Sequencing the genomes of 1000 actinobacteria strains.</title>
        <authorList>
            <person name="Klenk H.-P."/>
        </authorList>
    </citation>
    <scope>NUCLEOTIDE SEQUENCE [LARGE SCALE GENOMIC DNA]</scope>
    <source>
        <strain evidence="2 3">DSM 45362</strain>
    </source>
</reference>
<evidence type="ECO:0008006" key="4">
    <source>
        <dbReference type="Google" id="ProtNLM"/>
    </source>
</evidence>
<evidence type="ECO:0000313" key="2">
    <source>
        <dbReference type="EMBL" id="MBB5869495.1"/>
    </source>
</evidence>
<evidence type="ECO:0000313" key="3">
    <source>
        <dbReference type="Proteomes" id="UP000587527"/>
    </source>
</evidence>
<protein>
    <recommendedName>
        <fullName evidence="4">DUF2188 domain-containing protein</fullName>
    </recommendedName>
</protein>
<dbReference type="EMBL" id="JACHMN010000002">
    <property type="protein sequence ID" value="MBB5869495.1"/>
    <property type="molecule type" value="Genomic_DNA"/>
</dbReference>
<keyword evidence="3" id="KW-1185">Reference proteome</keyword>
<name>A0A841BP98_9ACTN</name>
<accession>A0A841BP98</accession>
<dbReference type="RefSeq" id="WP_184836139.1">
    <property type="nucleotide sequence ID" value="NZ_JACHMN010000002.1"/>
</dbReference>
<sequence length="64" mass="7097">MAWSWRYEDADGKSIEGPTESFGGQADAESWLGQSWRELVESGAVTAILVDDERVEYKMSLLAA</sequence>
<organism evidence="2 3">
    <name type="scientific">Allocatelliglobosispora scoriae</name>
    <dbReference type="NCBI Taxonomy" id="643052"/>
    <lineage>
        <taxon>Bacteria</taxon>
        <taxon>Bacillati</taxon>
        <taxon>Actinomycetota</taxon>
        <taxon>Actinomycetes</taxon>
        <taxon>Micromonosporales</taxon>
        <taxon>Micromonosporaceae</taxon>
        <taxon>Allocatelliglobosispora</taxon>
    </lineage>
</organism>
<comment type="caution">
    <text evidence="2">The sequence shown here is derived from an EMBL/GenBank/DDBJ whole genome shotgun (WGS) entry which is preliminary data.</text>
</comment>
<dbReference type="Proteomes" id="UP000587527">
    <property type="component" value="Unassembled WGS sequence"/>
</dbReference>
<feature type="compositionally biased region" description="Basic and acidic residues" evidence="1">
    <location>
        <begin position="1"/>
        <end position="14"/>
    </location>
</feature>
<dbReference type="AlphaFoldDB" id="A0A841BP98"/>
<gene>
    <name evidence="2" type="ORF">F4553_002874</name>
</gene>